<dbReference type="InterPro" id="IPR041698">
    <property type="entry name" value="Methyltransf_25"/>
</dbReference>
<organism evidence="7 8">
    <name type="scientific">Extibacter muris</name>
    <dbReference type="NCBI Taxonomy" id="1796622"/>
    <lineage>
        <taxon>Bacteria</taxon>
        <taxon>Bacillati</taxon>
        <taxon>Bacillota</taxon>
        <taxon>Clostridia</taxon>
        <taxon>Lachnospirales</taxon>
        <taxon>Lachnospiraceae</taxon>
        <taxon>Extibacter</taxon>
    </lineage>
</organism>
<dbReference type="EC" id="2.1.1.190" evidence="7"/>
<dbReference type="AlphaFoldDB" id="A0A4R4FKM9"/>
<dbReference type="GO" id="GO:0001510">
    <property type="term" value="P:RNA methylation"/>
    <property type="evidence" value="ECO:0007669"/>
    <property type="project" value="UniProtKB-ARBA"/>
</dbReference>
<dbReference type="GO" id="GO:0006396">
    <property type="term" value="P:RNA processing"/>
    <property type="evidence" value="ECO:0007669"/>
    <property type="project" value="InterPro"/>
</dbReference>
<reference evidence="7 8" key="1">
    <citation type="journal article" date="2016" name="Nat. Microbiol.">
        <title>The Mouse Intestinal Bacterial Collection (miBC) provides host-specific insight into cultured diversity and functional potential of the gut microbiota.</title>
        <authorList>
            <person name="Lagkouvardos I."/>
            <person name="Pukall R."/>
            <person name="Abt B."/>
            <person name="Foesel B.U."/>
            <person name="Meier-Kolthoff J.P."/>
            <person name="Kumar N."/>
            <person name="Bresciani A."/>
            <person name="Martinez I."/>
            <person name="Just S."/>
            <person name="Ziegler C."/>
            <person name="Brugiroux S."/>
            <person name="Garzetti D."/>
            <person name="Wenning M."/>
            <person name="Bui T.P."/>
            <person name="Wang J."/>
            <person name="Hugenholtz F."/>
            <person name="Plugge C.M."/>
            <person name="Peterson D.A."/>
            <person name="Hornef M.W."/>
            <person name="Baines J.F."/>
            <person name="Smidt H."/>
            <person name="Walter J."/>
            <person name="Kristiansen K."/>
            <person name="Nielsen H.B."/>
            <person name="Haller D."/>
            <person name="Overmann J."/>
            <person name="Stecher B."/>
            <person name="Clavel T."/>
        </authorList>
    </citation>
    <scope>NUCLEOTIDE SEQUENCE [LARGE SCALE GENOMIC DNA]</scope>
    <source>
        <strain evidence="7 8">DSM 28560</strain>
    </source>
</reference>
<evidence type="ECO:0000256" key="4">
    <source>
        <dbReference type="PROSITE-ProRule" id="PRU01024"/>
    </source>
</evidence>
<feature type="binding site" evidence="4">
    <location>
        <position position="292"/>
    </location>
    <ligand>
        <name>S-adenosyl-L-methionine</name>
        <dbReference type="ChEBI" id="CHEBI:59789"/>
    </ligand>
</feature>
<keyword evidence="8" id="KW-1185">Reference proteome</keyword>
<dbReference type="GO" id="GO:0008757">
    <property type="term" value="F:S-adenosylmethionine-dependent methyltransferase activity"/>
    <property type="evidence" value="ECO:0007669"/>
    <property type="project" value="UniProtKB-ARBA"/>
</dbReference>
<dbReference type="InterPro" id="IPR012340">
    <property type="entry name" value="NA-bd_OB-fold"/>
</dbReference>
<protein>
    <submittedName>
        <fullName evidence="7">23S rRNA (Uracil(1939)-C(5))-methyltransferase RlmD</fullName>
        <ecNumber evidence="7">2.1.1.190</ecNumber>
    </submittedName>
</protein>
<comment type="similarity">
    <text evidence="4">Belongs to the class I-like SAM-binding methyltransferase superfamily. RNA M5U methyltransferase family.</text>
</comment>
<dbReference type="Pfam" id="PF05958">
    <property type="entry name" value="tRNA_U5-meth_tr"/>
    <property type="match status" value="1"/>
</dbReference>
<sequence>MKKGQVYEGTIESVEFPNKGKVFLPDEDKTVIVKNGIPGQKVKFSVNKIRKGKAEGSILEVLRPSEVEIEPACTHFGQCGGCTYQNLPYEEQLKLKESQVKAMMDEAVDGDYVWEGIKPSPARQEYRNKMEFSFGDEYKDGPLALGMHKRGSFHDIVNVEGCRIVDEDYRKILACTLEYARNSGLPYYHRMRHTGYFRHLLVRKAVKTGEILIDVVTTSEYDFDGSFRGDKWADELLALPLDGKIAGILHTKNDSVADVVKDEGTDIVYGQDCFYEELLGLKFKITPFSFFQTNSLGAEVLYETVRAYIGETKDKVIFDLYSGTGTIAQILAPVAKRVVGVEIVEEAVEAAKENAAWNGLDNCTFWAGDVLKVIDGLGEVPDLIVLDPPRDGVHPKALEKITNFGVEKIVYIACKPTSLARDLEMMQGRGYRVERMACVDLFPGTVHIETVALLTRKKDVERIDIEMTVDKEDVTEKATYQKIKEYVKEKYGLNVHTKYIAEVKRKHGLPMHDAPNRVDVPKRAYLGCPEEKVKAIEDALRYYNIII</sequence>
<evidence type="ECO:0000313" key="8">
    <source>
        <dbReference type="Proteomes" id="UP000295710"/>
    </source>
</evidence>
<dbReference type="InterPro" id="IPR002792">
    <property type="entry name" value="TRAM_dom"/>
</dbReference>
<dbReference type="InterPro" id="IPR010280">
    <property type="entry name" value="U5_MeTrfase_fam"/>
</dbReference>
<dbReference type="CDD" id="cd02440">
    <property type="entry name" value="AdoMet_MTases"/>
    <property type="match status" value="1"/>
</dbReference>
<proteinExistence type="inferred from homology"/>
<dbReference type="PANTHER" id="PTHR11061:SF30">
    <property type="entry name" value="TRNA (URACIL(54)-C(5))-METHYLTRANSFERASE"/>
    <property type="match status" value="1"/>
</dbReference>
<dbReference type="Gene3D" id="2.40.50.140">
    <property type="entry name" value="Nucleic acid-binding proteins"/>
    <property type="match status" value="1"/>
</dbReference>
<feature type="binding site" evidence="4">
    <location>
        <position position="342"/>
    </location>
    <ligand>
        <name>S-adenosyl-L-methionine</name>
        <dbReference type="ChEBI" id="CHEBI:59789"/>
    </ligand>
</feature>
<dbReference type="Proteomes" id="UP000295710">
    <property type="component" value="Unassembled WGS sequence"/>
</dbReference>
<evidence type="ECO:0000256" key="5">
    <source>
        <dbReference type="PROSITE-ProRule" id="PRU10015"/>
    </source>
</evidence>
<dbReference type="GO" id="GO:0008173">
    <property type="term" value="F:RNA methyltransferase activity"/>
    <property type="evidence" value="ECO:0007669"/>
    <property type="project" value="InterPro"/>
</dbReference>
<feature type="active site" description="Nucleophile" evidence="4">
    <location>
        <position position="414"/>
    </location>
</feature>
<dbReference type="RefSeq" id="WP_132273891.1">
    <property type="nucleotide sequence ID" value="NZ_JAOBST010000012.1"/>
</dbReference>
<keyword evidence="2 4" id="KW-0808">Transferase</keyword>
<evidence type="ECO:0000256" key="1">
    <source>
        <dbReference type="ARBA" id="ARBA00022603"/>
    </source>
</evidence>
<dbReference type="Gene3D" id="3.40.50.150">
    <property type="entry name" value="Vaccinia Virus protein VP39"/>
    <property type="match status" value="1"/>
</dbReference>
<keyword evidence="3 4" id="KW-0949">S-adenosyl-L-methionine</keyword>
<evidence type="ECO:0000313" key="7">
    <source>
        <dbReference type="EMBL" id="TDA23269.1"/>
    </source>
</evidence>
<evidence type="ECO:0000256" key="2">
    <source>
        <dbReference type="ARBA" id="ARBA00022679"/>
    </source>
</evidence>
<feature type="active site" evidence="5">
    <location>
        <position position="414"/>
    </location>
</feature>
<feature type="binding site" evidence="4">
    <location>
        <position position="387"/>
    </location>
    <ligand>
        <name>S-adenosyl-L-methionine</name>
        <dbReference type="ChEBI" id="CHEBI:59789"/>
    </ligand>
</feature>
<evidence type="ECO:0000259" key="6">
    <source>
        <dbReference type="PROSITE" id="PS50926"/>
    </source>
</evidence>
<dbReference type="Pfam" id="PF13649">
    <property type="entry name" value="Methyltransf_25"/>
    <property type="match status" value="1"/>
</dbReference>
<dbReference type="FunFam" id="3.40.50.150:FF:000009">
    <property type="entry name" value="23S rRNA (Uracil(1939)-C(5))-methyltransferase RlmD"/>
    <property type="match status" value="1"/>
</dbReference>
<name>A0A4R4FKM9_9FIRM</name>
<dbReference type="NCBIfam" id="TIGR00479">
    <property type="entry name" value="rumA"/>
    <property type="match status" value="1"/>
</dbReference>
<dbReference type="SUPFAM" id="SSF50249">
    <property type="entry name" value="Nucleic acid-binding proteins"/>
    <property type="match status" value="1"/>
</dbReference>
<dbReference type="EMBL" id="SMMX01000001">
    <property type="protein sequence ID" value="TDA23269.1"/>
    <property type="molecule type" value="Genomic_DNA"/>
</dbReference>
<dbReference type="InterPro" id="IPR030390">
    <property type="entry name" value="MeTrfase_TrmA_AS"/>
</dbReference>
<dbReference type="PROSITE" id="PS50926">
    <property type="entry name" value="TRAM"/>
    <property type="match status" value="1"/>
</dbReference>
<dbReference type="PANTHER" id="PTHR11061">
    <property type="entry name" value="RNA M5U METHYLTRANSFERASE"/>
    <property type="match status" value="1"/>
</dbReference>
<dbReference type="PROSITE" id="PS51687">
    <property type="entry name" value="SAM_MT_RNA_M5U"/>
    <property type="match status" value="1"/>
</dbReference>
<dbReference type="SUPFAM" id="SSF53335">
    <property type="entry name" value="S-adenosyl-L-methionine-dependent methyltransferases"/>
    <property type="match status" value="1"/>
</dbReference>
<comment type="caution">
    <text evidence="7">The sequence shown here is derived from an EMBL/GenBank/DDBJ whole genome shotgun (WGS) entry which is preliminary data.</text>
</comment>
<feature type="binding site" evidence="4">
    <location>
        <position position="321"/>
    </location>
    <ligand>
        <name>S-adenosyl-L-methionine</name>
        <dbReference type="ChEBI" id="CHEBI:59789"/>
    </ligand>
</feature>
<accession>A0A4R4FKM9</accession>
<dbReference type="Gene3D" id="2.40.50.1070">
    <property type="match status" value="1"/>
</dbReference>
<keyword evidence="1 4" id="KW-0489">Methyltransferase</keyword>
<dbReference type="InterPro" id="IPR029063">
    <property type="entry name" value="SAM-dependent_MTases_sf"/>
</dbReference>
<evidence type="ECO:0000256" key="3">
    <source>
        <dbReference type="ARBA" id="ARBA00022691"/>
    </source>
</evidence>
<gene>
    <name evidence="7" type="primary">rlmD</name>
    <name evidence="7" type="ORF">E1963_00505</name>
</gene>
<dbReference type="PROSITE" id="PS01230">
    <property type="entry name" value="TRMA_1"/>
    <property type="match status" value="1"/>
</dbReference>
<feature type="domain" description="TRAM" evidence="6">
    <location>
        <begin position="1"/>
        <end position="60"/>
    </location>
</feature>